<feature type="region of interest" description="Disordered" evidence="5">
    <location>
        <begin position="25"/>
        <end position="55"/>
    </location>
</feature>
<evidence type="ECO:0000256" key="2">
    <source>
        <dbReference type="ARBA" id="ARBA00005695"/>
    </source>
</evidence>
<proteinExistence type="inferred from homology"/>
<keyword evidence="4 6" id="KW-0732">Signal</keyword>
<dbReference type="PROSITE" id="PS51257">
    <property type="entry name" value="PROKAR_LIPOPROTEIN"/>
    <property type="match status" value="1"/>
</dbReference>
<feature type="chain" id="PRO_5038380514" evidence="6">
    <location>
        <begin position="21"/>
        <end position="548"/>
    </location>
</feature>
<dbReference type="InterPro" id="IPR030678">
    <property type="entry name" value="Peptide/Ni-bd"/>
</dbReference>
<dbReference type="Pfam" id="PF00496">
    <property type="entry name" value="SBP_bac_5"/>
    <property type="match status" value="1"/>
</dbReference>
<dbReference type="GO" id="GO:1904680">
    <property type="term" value="F:peptide transmembrane transporter activity"/>
    <property type="evidence" value="ECO:0007669"/>
    <property type="project" value="TreeGrafter"/>
</dbReference>
<accession>A0A4R3KFS8</accession>
<dbReference type="OrthoDB" id="9801912at2"/>
<comment type="similarity">
    <text evidence="2">Belongs to the bacterial solute-binding protein 5 family.</text>
</comment>
<dbReference type="GO" id="GO:0042597">
    <property type="term" value="C:periplasmic space"/>
    <property type="evidence" value="ECO:0007669"/>
    <property type="project" value="UniProtKB-ARBA"/>
</dbReference>
<dbReference type="GO" id="GO:0030313">
    <property type="term" value="C:cell envelope"/>
    <property type="evidence" value="ECO:0007669"/>
    <property type="project" value="UniProtKB-SubCell"/>
</dbReference>
<evidence type="ECO:0000313" key="8">
    <source>
        <dbReference type="EMBL" id="TCS82167.1"/>
    </source>
</evidence>
<dbReference type="InterPro" id="IPR000914">
    <property type="entry name" value="SBP_5_dom"/>
</dbReference>
<comment type="caution">
    <text evidence="8">The sequence shown here is derived from an EMBL/GenBank/DDBJ whole genome shotgun (WGS) entry which is preliminary data.</text>
</comment>
<dbReference type="RefSeq" id="WP_132378278.1">
    <property type="nucleotide sequence ID" value="NZ_DAIPCY010000092.1"/>
</dbReference>
<feature type="signal peptide" evidence="6">
    <location>
        <begin position="1"/>
        <end position="20"/>
    </location>
</feature>
<evidence type="ECO:0000259" key="7">
    <source>
        <dbReference type="Pfam" id="PF00496"/>
    </source>
</evidence>
<protein>
    <submittedName>
        <fullName evidence="8">Oligopeptide transport system substrate-binding protein</fullName>
    </submittedName>
</protein>
<dbReference type="PANTHER" id="PTHR30290">
    <property type="entry name" value="PERIPLASMIC BINDING COMPONENT OF ABC TRANSPORTER"/>
    <property type="match status" value="1"/>
</dbReference>
<evidence type="ECO:0000256" key="5">
    <source>
        <dbReference type="SAM" id="MobiDB-lite"/>
    </source>
</evidence>
<evidence type="ECO:0000256" key="1">
    <source>
        <dbReference type="ARBA" id="ARBA00004196"/>
    </source>
</evidence>
<dbReference type="GO" id="GO:0015833">
    <property type="term" value="P:peptide transport"/>
    <property type="evidence" value="ECO:0007669"/>
    <property type="project" value="TreeGrafter"/>
</dbReference>
<name>A0A4R3KFS8_9FIRM</name>
<comment type="subcellular location">
    <subcellularLocation>
        <location evidence="1">Cell envelope</location>
    </subcellularLocation>
</comment>
<dbReference type="Gene3D" id="3.90.76.10">
    <property type="entry name" value="Dipeptide-binding Protein, Domain 1"/>
    <property type="match status" value="1"/>
</dbReference>
<sequence length="548" mass="61183">MKKKILAMLMTATFVVGLLAGCSTPTSSVEDKDKKSDSAKSSDGNTLRYSVTAEPPTLDPQLANSIPSATVCYHLFDTLMRNDSGDVKPAAAESYEISDDGLTYTFKLRESYWSDGEKVKAQDFVYGIQRLEDPATASEYAFIGMIIKNADKVNSGELPVEELGVSAPDESTVVITLEHPASYFLAMLSNASFAPTRQDLVEKYGKDFAAEPENNVYNGPFKVSKWAHGDRITLAKNDKYWDTDSIKLDEVEVLTVQEQATAVAMFDSGDLDFADVPTSLSANYKDKTISYYDGANDYIMMNQTEGSPLASKNLRLAINYALDRESYVKLSHDGIYAPNTRFVLPQVNGVDGEYGDEYPYEAFPLNGDKDKANEYLQAALTDLGVASPADVKLELLTGDTEDNKKEVEVIQSQLQDNLGIKVNIKQVPYKQRLQMEADLDYQMVITGWVPDYPDPYSYLELWTTDSTYNHAGYSSADYDKYMELSNTTTDPKARMDALFDAEKTFCEDAVVAPLQLRQKEMLVNENLKDLKTYFVGLNYNFVHAYFED</sequence>
<keyword evidence="3" id="KW-0813">Transport</keyword>
<feature type="domain" description="Solute-binding protein family 5" evidence="7">
    <location>
        <begin position="87"/>
        <end position="468"/>
    </location>
</feature>
<organism evidence="8 9">
    <name type="scientific">Muricomes intestini</name>
    <dbReference type="NCBI Taxonomy" id="1796634"/>
    <lineage>
        <taxon>Bacteria</taxon>
        <taxon>Bacillati</taxon>
        <taxon>Bacillota</taxon>
        <taxon>Clostridia</taxon>
        <taxon>Lachnospirales</taxon>
        <taxon>Lachnospiraceae</taxon>
        <taxon>Muricomes</taxon>
    </lineage>
</organism>
<evidence type="ECO:0000256" key="3">
    <source>
        <dbReference type="ARBA" id="ARBA00022448"/>
    </source>
</evidence>
<dbReference type="InterPro" id="IPR039424">
    <property type="entry name" value="SBP_5"/>
</dbReference>
<keyword evidence="9" id="KW-1185">Reference proteome</keyword>
<dbReference type="GO" id="GO:0043190">
    <property type="term" value="C:ATP-binding cassette (ABC) transporter complex"/>
    <property type="evidence" value="ECO:0007669"/>
    <property type="project" value="InterPro"/>
</dbReference>
<dbReference type="Proteomes" id="UP000295726">
    <property type="component" value="Unassembled WGS sequence"/>
</dbReference>
<dbReference type="PANTHER" id="PTHR30290:SF10">
    <property type="entry name" value="PERIPLASMIC OLIGOPEPTIDE-BINDING PROTEIN-RELATED"/>
    <property type="match status" value="1"/>
</dbReference>
<dbReference type="AlphaFoldDB" id="A0A4R3KFS8"/>
<evidence type="ECO:0000256" key="6">
    <source>
        <dbReference type="SAM" id="SignalP"/>
    </source>
</evidence>
<reference evidence="8 9" key="1">
    <citation type="submission" date="2019-03" db="EMBL/GenBank/DDBJ databases">
        <title>Genomic Encyclopedia of Type Strains, Phase IV (KMG-IV): sequencing the most valuable type-strain genomes for metagenomic binning, comparative biology and taxonomic classification.</title>
        <authorList>
            <person name="Goeker M."/>
        </authorList>
    </citation>
    <scope>NUCLEOTIDE SEQUENCE [LARGE SCALE GENOMIC DNA]</scope>
    <source>
        <strain evidence="8 9">DSM 29489</strain>
    </source>
</reference>
<gene>
    <name evidence="8" type="ORF">EDD59_10229</name>
</gene>
<evidence type="ECO:0000256" key="4">
    <source>
        <dbReference type="ARBA" id="ARBA00022729"/>
    </source>
</evidence>
<evidence type="ECO:0000313" key="9">
    <source>
        <dbReference type="Proteomes" id="UP000295726"/>
    </source>
</evidence>
<dbReference type="PIRSF" id="PIRSF002741">
    <property type="entry name" value="MppA"/>
    <property type="match status" value="1"/>
</dbReference>
<dbReference type="EMBL" id="SLZZ01000002">
    <property type="protein sequence ID" value="TCS82167.1"/>
    <property type="molecule type" value="Genomic_DNA"/>
</dbReference>
<dbReference type="Gene3D" id="3.40.190.10">
    <property type="entry name" value="Periplasmic binding protein-like II"/>
    <property type="match status" value="1"/>
</dbReference>
<feature type="compositionally biased region" description="Basic and acidic residues" evidence="5">
    <location>
        <begin position="29"/>
        <end position="40"/>
    </location>
</feature>
<dbReference type="CDD" id="cd08504">
    <property type="entry name" value="PBP2_OppA"/>
    <property type="match status" value="1"/>
</dbReference>
<dbReference type="Gene3D" id="3.10.105.10">
    <property type="entry name" value="Dipeptide-binding Protein, Domain 3"/>
    <property type="match status" value="1"/>
</dbReference>
<dbReference type="SUPFAM" id="SSF53850">
    <property type="entry name" value="Periplasmic binding protein-like II"/>
    <property type="match status" value="1"/>
</dbReference>
<dbReference type="FunFam" id="3.90.76.10:FF:000001">
    <property type="entry name" value="Oligopeptide ABC transporter substrate-binding protein"/>
    <property type="match status" value="1"/>
</dbReference>